<dbReference type="SUPFAM" id="SSF50692">
    <property type="entry name" value="ADC-like"/>
    <property type="match status" value="1"/>
</dbReference>
<dbReference type="PANTHER" id="PTHR43105">
    <property type="entry name" value="RESPIRATORY NITRATE REDUCTASE"/>
    <property type="match status" value="1"/>
</dbReference>
<dbReference type="Gene3D" id="2.40.40.20">
    <property type="match status" value="1"/>
</dbReference>
<dbReference type="EMBL" id="CP029480">
    <property type="protein sequence ID" value="AWV97360.1"/>
    <property type="molecule type" value="Genomic_DNA"/>
</dbReference>
<dbReference type="KEGG" id="als:DJ013_03910"/>
<keyword evidence="7" id="KW-1185">Reference proteome</keyword>
<dbReference type="GO" id="GO:0043546">
    <property type="term" value="F:molybdopterin cofactor binding"/>
    <property type="evidence" value="ECO:0007669"/>
    <property type="project" value="InterPro"/>
</dbReference>
<protein>
    <submittedName>
        <fullName evidence="6">Histidine kinase</fullName>
    </submittedName>
</protein>
<dbReference type="GO" id="GO:0016020">
    <property type="term" value="C:membrane"/>
    <property type="evidence" value="ECO:0007669"/>
    <property type="project" value="TreeGrafter"/>
</dbReference>
<gene>
    <name evidence="6" type="ORF">DJ013_03910</name>
</gene>
<dbReference type="GO" id="GO:0051539">
    <property type="term" value="F:4 iron, 4 sulfur cluster binding"/>
    <property type="evidence" value="ECO:0007669"/>
    <property type="project" value="InterPro"/>
</dbReference>
<dbReference type="InterPro" id="IPR006657">
    <property type="entry name" value="MoPterin_dinucl-bd_dom"/>
</dbReference>
<dbReference type="RefSeq" id="WP_111370462.1">
    <property type="nucleotide sequence ID" value="NZ_CP029480.1"/>
</dbReference>
<dbReference type="Gene3D" id="3.40.228.10">
    <property type="entry name" value="Dimethylsulfoxide Reductase, domain 2"/>
    <property type="match status" value="1"/>
</dbReference>
<dbReference type="NCBIfam" id="TIGR01701">
    <property type="entry name" value="Fdhalpha-like"/>
    <property type="match status" value="1"/>
</dbReference>
<dbReference type="SUPFAM" id="SSF53706">
    <property type="entry name" value="Formate dehydrogenase/DMSO reductase, domains 1-3"/>
    <property type="match status" value="1"/>
</dbReference>
<feature type="domain" description="Molybdopterin dinucleotide-binding" evidence="5">
    <location>
        <begin position="617"/>
        <end position="717"/>
    </location>
</feature>
<dbReference type="InterPro" id="IPR006656">
    <property type="entry name" value="Mopterin_OxRdtase"/>
</dbReference>
<accession>A0A2Z4G8C5</accession>
<dbReference type="GO" id="GO:0016301">
    <property type="term" value="F:kinase activity"/>
    <property type="evidence" value="ECO:0007669"/>
    <property type="project" value="UniProtKB-KW"/>
</dbReference>
<evidence type="ECO:0000256" key="2">
    <source>
        <dbReference type="ARBA" id="ARBA00023004"/>
    </source>
</evidence>
<reference evidence="6 7" key="1">
    <citation type="submission" date="2018-05" db="EMBL/GenBank/DDBJ databases">
        <title>Complete genome sequence of Arcticibacterium luteifluviistationis SM1504T, a cytophagaceae bacterium isolated from Arctic surface seawater.</title>
        <authorList>
            <person name="Li Y."/>
            <person name="Qin Q.-L."/>
        </authorList>
    </citation>
    <scope>NUCLEOTIDE SEQUENCE [LARGE SCALE GENOMIC DNA]</scope>
    <source>
        <strain evidence="6 7">SM1504</strain>
    </source>
</reference>
<evidence type="ECO:0000256" key="1">
    <source>
        <dbReference type="ARBA" id="ARBA00022723"/>
    </source>
</evidence>
<dbReference type="InterPro" id="IPR009010">
    <property type="entry name" value="Asp_de-COase-like_dom_sf"/>
</dbReference>
<keyword evidence="3" id="KW-0411">Iron-sulfur</keyword>
<dbReference type="Pfam" id="PF00384">
    <property type="entry name" value="Molybdopterin"/>
    <property type="match status" value="1"/>
</dbReference>
<keyword evidence="2" id="KW-0408">Iron</keyword>
<sequence>MKTKSYVGGWKSIFYSFHVIKEAGLGSVAKTITSKNTCKTCAYGMGGQKGGMVNEANDKIEICKKSLQAQLTDIQAPIPTGFWEENSIEQLRKLRPRELEMLGRLQHPLLKLKGESHYKAITWEEALSKIADKFKATAPNNTFFYSSGRSSNEAAFLLHLFARIYGTNNVNNCSYYCHQASGVGMKSTLGTGTATIQVHDIKKTDLVFVIGANPASNHPRFLTELLHVRRRGGNVVVLNPAKEPGLVNFSIPSDVRSILSTGSDIASHYLQPRIGGDMAVLYGIGKVLIEENKLNTDFIKNHTEGFETFKNGIEKLTWQDIEKSAGLSADEIRTIADVYVKAENVIFSWAMGITHHKHGSENVEAIVNLAMLRGMVGRKEAGLLPLRGHSNVQGIGSMGVSPALKEKVFESIEKHLNVKLPTTAGWDTMKCMDEADKGNVDMAFLLGGNLYASNPNLNFADQALNKIPFKVFINTTLNEGHIKAVDEECLILPVLVRDEEKQKTTQESMFNYVRMSDGGIDRISNLRSEVDIIAEIGSRVLGDSKVDFKAFKSHEAVRKTIAAVIPGFEKLNDIDATKEEFQISGRTFHTPEFSTPSGKAQFVFNPLPDLDRAKDALSLMSVRSEGQFNSIVYEEHDAWRGTKHRDVLLMNTEDIAEKGFKNGQRVNAKSKTGQIDNFEIVEFDIAKGCVLGFYPETNFLVSSETDGRSLTPSFKNTEIWLEAV</sequence>
<keyword evidence="6" id="KW-0418">Kinase</keyword>
<name>A0A2Z4G8C5_9BACT</name>
<dbReference type="AlphaFoldDB" id="A0A2Z4G8C5"/>
<dbReference type="Pfam" id="PF01568">
    <property type="entry name" value="Molydop_binding"/>
    <property type="match status" value="1"/>
</dbReference>
<dbReference type="PIRSF" id="PIRSF000144">
    <property type="entry name" value="CbbBc"/>
    <property type="match status" value="1"/>
</dbReference>
<dbReference type="OrthoDB" id="9792592at2"/>
<evidence type="ECO:0000256" key="3">
    <source>
        <dbReference type="ARBA" id="ARBA00023014"/>
    </source>
</evidence>
<organism evidence="6 7">
    <name type="scientific">Arcticibacterium luteifluviistationis</name>
    <dbReference type="NCBI Taxonomy" id="1784714"/>
    <lineage>
        <taxon>Bacteria</taxon>
        <taxon>Pseudomonadati</taxon>
        <taxon>Bacteroidota</taxon>
        <taxon>Cytophagia</taxon>
        <taxon>Cytophagales</taxon>
        <taxon>Leadbetterellaceae</taxon>
        <taxon>Arcticibacterium</taxon>
    </lineage>
</organism>
<dbReference type="PANTHER" id="PTHR43105:SF4">
    <property type="entry name" value="PROTEIN YDEP"/>
    <property type="match status" value="1"/>
</dbReference>
<dbReference type="InterPro" id="IPR050123">
    <property type="entry name" value="Prok_molybdopt-oxidoreductase"/>
</dbReference>
<keyword evidence="1" id="KW-0479">Metal-binding</keyword>
<feature type="domain" description="Molybdopterin oxidoreductase" evidence="4">
    <location>
        <begin position="104"/>
        <end position="477"/>
    </location>
</feature>
<dbReference type="GO" id="GO:0030151">
    <property type="term" value="F:molybdenum ion binding"/>
    <property type="evidence" value="ECO:0007669"/>
    <property type="project" value="InterPro"/>
</dbReference>
<dbReference type="InterPro" id="IPR010046">
    <property type="entry name" value="Mopterin_OxRdtse_a_bac"/>
</dbReference>
<evidence type="ECO:0000259" key="4">
    <source>
        <dbReference type="Pfam" id="PF00384"/>
    </source>
</evidence>
<evidence type="ECO:0000313" key="7">
    <source>
        <dbReference type="Proteomes" id="UP000249873"/>
    </source>
</evidence>
<evidence type="ECO:0000313" key="6">
    <source>
        <dbReference type="EMBL" id="AWV97360.1"/>
    </source>
</evidence>
<dbReference type="GO" id="GO:0045333">
    <property type="term" value="P:cellular respiration"/>
    <property type="evidence" value="ECO:0007669"/>
    <property type="project" value="UniProtKB-ARBA"/>
</dbReference>
<dbReference type="Proteomes" id="UP000249873">
    <property type="component" value="Chromosome"/>
</dbReference>
<evidence type="ECO:0000259" key="5">
    <source>
        <dbReference type="Pfam" id="PF01568"/>
    </source>
</evidence>
<proteinExistence type="predicted"/>
<keyword evidence="6" id="KW-0808">Transferase</keyword>
<dbReference type="GO" id="GO:0008863">
    <property type="term" value="F:formate dehydrogenase (NAD+) activity"/>
    <property type="evidence" value="ECO:0007669"/>
    <property type="project" value="InterPro"/>
</dbReference>
<dbReference type="Gene3D" id="3.40.50.740">
    <property type="match status" value="1"/>
</dbReference>